<feature type="transmembrane region" description="Helical" evidence="7">
    <location>
        <begin position="20"/>
        <end position="43"/>
    </location>
</feature>
<name>A0A0H2MJ10_9PROT</name>
<dbReference type="Pfam" id="PF05552">
    <property type="entry name" value="MS_channel_1st_1"/>
    <property type="match status" value="1"/>
</dbReference>
<evidence type="ECO:0000256" key="1">
    <source>
        <dbReference type="ARBA" id="ARBA00004651"/>
    </source>
</evidence>
<evidence type="ECO:0000256" key="6">
    <source>
        <dbReference type="ARBA" id="ARBA00023136"/>
    </source>
</evidence>
<feature type="transmembrane region" description="Helical" evidence="7">
    <location>
        <begin position="63"/>
        <end position="84"/>
    </location>
</feature>
<evidence type="ECO:0000256" key="3">
    <source>
        <dbReference type="ARBA" id="ARBA00022475"/>
    </source>
</evidence>
<dbReference type="AlphaFoldDB" id="A0A0H2MJ10"/>
<dbReference type="InterPro" id="IPR010920">
    <property type="entry name" value="LSM_dom_sf"/>
</dbReference>
<dbReference type="Gene3D" id="2.30.30.60">
    <property type="match status" value="1"/>
</dbReference>
<feature type="domain" description="Mechanosensitive ion channel MscS" evidence="8">
    <location>
        <begin position="110"/>
        <end position="175"/>
    </location>
</feature>
<keyword evidence="7" id="KW-0407">Ion channel</keyword>
<dbReference type="GO" id="GO:0008381">
    <property type="term" value="F:mechanosensitive monoatomic ion channel activity"/>
    <property type="evidence" value="ECO:0007669"/>
    <property type="project" value="InterPro"/>
</dbReference>
<comment type="subcellular location">
    <subcellularLocation>
        <location evidence="7">Cell inner membrane</location>
        <topology evidence="7">Multi-pass membrane protein</topology>
    </subcellularLocation>
    <subcellularLocation>
        <location evidence="1">Cell membrane</location>
        <topology evidence="1">Multi-pass membrane protein</topology>
    </subcellularLocation>
</comment>
<evidence type="ECO:0000313" key="10">
    <source>
        <dbReference type="EMBL" id="KLN62519.1"/>
    </source>
</evidence>
<dbReference type="GO" id="GO:0005886">
    <property type="term" value="C:plasma membrane"/>
    <property type="evidence" value="ECO:0007669"/>
    <property type="project" value="UniProtKB-SubCell"/>
</dbReference>
<organism evidence="10 11">
    <name type="scientific">Kiloniella spongiae</name>
    <dbReference type="NCBI Taxonomy" id="1489064"/>
    <lineage>
        <taxon>Bacteria</taxon>
        <taxon>Pseudomonadati</taxon>
        <taxon>Pseudomonadota</taxon>
        <taxon>Alphaproteobacteria</taxon>
        <taxon>Rhodospirillales</taxon>
        <taxon>Kiloniellaceae</taxon>
        <taxon>Kiloniella</taxon>
    </lineage>
</organism>
<dbReference type="OrthoDB" id="9799209at2"/>
<comment type="function">
    <text evidence="7">Mechanosensitive channel that participates in the regulation of osmotic pressure changes within the cell, opening in response to stretch forces in the membrane lipid bilayer, without the need for other proteins. Contributes to normal resistance to hypoosmotic shock. Forms an ion channel of 1.0 nanosiemens conductance with a slight preference for anions.</text>
</comment>
<dbReference type="InterPro" id="IPR049278">
    <property type="entry name" value="MS_channel_C"/>
</dbReference>
<dbReference type="InterPro" id="IPR023408">
    <property type="entry name" value="MscS_beta-dom_sf"/>
</dbReference>
<evidence type="ECO:0000259" key="9">
    <source>
        <dbReference type="Pfam" id="PF21082"/>
    </source>
</evidence>
<dbReference type="STRING" id="1489064.WH96_03275"/>
<dbReference type="Pfam" id="PF21082">
    <property type="entry name" value="MS_channel_3rd"/>
    <property type="match status" value="1"/>
</dbReference>
<keyword evidence="7" id="KW-0997">Cell inner membrane</keyword>
<dbReference type="SUPFAM" id="SSF82689">
    <property type="entry name" value="Mechanosensitive channel protein MscS (YggB), C-terminal domain"/>
    <property type="match status" value="1"/>
</dbReference>
<dbReference type="SUPFAM" id="SSF82861">
    <property type="entry name" value="Mechanosensitive channel protein MscS (YggB), transmembrane region"/>
    <property type="match status" value="1"/>
</dbReference>
<keyword evidence="3" id="KW-1003">Cell membrane</keyword>
<evidence type="ECO:0000256" key="2">
    <source>
        <dbReference type="ARBA" id="ARBA00008017"/>
    </source>
</evidence>
<comment type="caution">
    <text evidence="7">Lacks conserved residue(s) required for the propagation of feature annotation.</text>
</comment>
<dbReference type="PANTHER" id="PTHR30221:SF1">
    <property type="entry name" value="SMALL-CONDUCTANCE MECHANOSENSITIVE CHANNEL"/>
    <property type="match status" value="1"/>
</dbReference>
<keyword evidence="6 7" id="KW-0472">Membrane</keyword>
<dbReference type="InterPro" id="IPR008910">
    <property type="entry name" value="MSC_TM_helix"/>
</dbReference>
<keyword evidence="5 7" id="KW-1133">Transmembrane helix</keyword>
<evidence type="ECO:0000256" key="5">
    <source>
        <dbReference type="ARBA" id="ARBA00022989"/>
    </source>
</evidence>
<dbReference type="RefSeq" id="WP_047762641.1">
    <property type="nucleotide sequence ID" value="NZ_LAQL01000002.1"/>
</dbReference>
<gene>
    <name evidence="10" type="ORF">WH96_03275</name>
</gene>
<feature type="transmembrane region" description="Helical" evidence="7">
    <location>
        <begin position="91"/>
        <end position="110"/>
    </location>
</feature>
<proteinExistence type="inferred from homology"/>
<dbReference type="Gene3D" id="3.30.70.100">
    <property type="match status" value="1"/>
</dbReference>
<keyword evidence="4 7" id="KW-0812">Transmembrane</keyword>
<dbReference type="Proteomes" id="UP000035444">
    <property type="component" value="Unassembled WGS sequence"/>
</dbReference>
<dbReference type="SUPFAM" id="SSF50182">
    <property type="entry name" value="Sm-like ribonucleoproteins"/>
    <property type="match status" value="1"/>
</dbReference>
<keyword evidence="11" id="KW-1185">Reference proteome</keyword>
<comment type="caution">
    <text evidence="10">The sequence shown here is derived from an EMBL/GenBank/DDBJ whole genome shotgun (WGS) entry which is preliminary data.</text>
</comment>
<dbReference type="InterPro" id="IPR011014">
    <property type="entry name" value="MscS_channel_TM-2"/>
</dbReference>
<evidence type="ECO:0000313" key="11">
    <source>
        <dbReference type="Proteomes" id="UP000035444"/>
    </source>
</evidence>
<dbReference type="InterPro" id="IPR011066">
    <property type="entry name" value="MscS_channel_C_sf"/>
</dbReference>
<dbReference type="Gene3D" id="1.10.287.1260">
    <property type="match status" value="1"/>
</dbReference>
<keyword evidence="7" id="KW-0813">Transport</keyword>
<accession>A0A0H2MJ10</accession>
<sequence>MDEELKTAEALINKGIEFGVAYGFQILGAIIVLIIGLKIAGWIGGKVTGLCLRKEFDQTLSGFIGNIVKVVLVAFVIIITLGNFGISTAPLIALAGAGAFGATLAIQGPLSNYGAGLSIILTRPFTIGDTIIVKGGSGVVHEVKLAYTQLIGEDKELITIPNKRIVGEVITNSHRNRIVETRIPLAGSVDADRAIEVLRNVLEKDDLVPSEPRAQIGVHDFTYGGVVIGLRYWVPSQCYYQERYRVNTALLSALKTEKIELLSGGTAIAVSDTTADFEEMY</sequence>
<keyword evidence="7" id="KW-0406">Ion transport</keyword>
<comment type="similarity">
    <text evidence="2 7">Belongs to the MscS (TC 1.A.23) family.</text>
</comment>
<dbReference type="EMBL" id="LAQL01000002">
    <property type="protein sequence ID" value="KLN62519.1"/>
    <property type="molecule type" value="Genomic_DNA"/>
</dbReference>
<evidence type="ECO:0000256" key="4">
    <source>
        <dbReference type="ARBA" id="ARBA00022692"/>
    </source>
</evidence>
<feature type="domain" description="Mechanosensitive ion channel MscS C-terminal" evidence="9">
    <location>
        <begin position="179"/>
        <end position="253"/>
    </location>
</feature>
<protein>
    <recommendedName>
        <fullName evidence="7">Small-conductance mechanosensitive channel</fullName>
    </recommendedName>
</protein>
<dbReference type="InterPro" id="IPR006685">
    <property type="entry name" value="MscS_channel_2nd"/>
</dbReference>
<dbReference type="PANTHER" id="PTHR30221">
    <property type="entry name" value="SMALL-CONDUCTANCE MECHANOSENSITIVE CHANNEL"/>
    <property type="match status" value="1"/>
</dbReference>
<evidence type="ECO:0000256" key="7">
    <source>
        <dbReference type="RuleBase" id="RU369025"/>
    </source>
</evidence>
<dbReference type="InterPro" id="IPR045275">
    <property type="entry name" value="MscS_archaea/bacteria_type"/>
</dbReference>
<comment type="subunit">
    <text evidence="7">Homoheptamer.</text>
</comment>
<dbReference type="Pfam" id="PF00924">
    <property type="entry name" value="MS_channel_2nd"/>
    <property type="match status" value="1"/>
</dbReference>
<reference evidence="10 11" key="1">
    <citation type="submission" date="2015-03" db="EMBL/GenBank/DDBJ databases">
        <title>Genome Sequence of Kiloniella spongiae MEBiC09566, isolated from a marine sponge.</title>
        <authorList>
            <person name="Shao Z."/>
            <person name="Wang L."/>
            <person name="Li X."/>
        </authorList>
    </citation>
    <scope>NUCLEOTIDE SEQUENCE [LARGE SCALE GENOMIC DNA]</scope>
    <source>
        <strain evidence="10 11">MEBiC09566</strain>
    </source>
</reference>
<evidence type="ECO:0000259" key="8">
    <source>
        <dbReference type="Pfam" id="PF00924"/>
    </source>
</evidence>